<dbReference type="Pfam" id="PF00589">
    <property type="entry name" value="Phage_integrase"/>
    <property type="match status" value="1"/>
</dbReference>
<evidence type="ECO:0000256" key="9">
    <source>
        <dbReference type="ARBA" id="ARBA00023172"/>
    </source>
</evidence>
<dbReference type="InterPro" id="IPR011010">
    <property type="entry name" value="DNA_brk_join_enz"/>
</dbReference>
<dbReference type="InterPro" id="IPR050090">
    <property type="entry name" value="Tyrosine_recombinase_XerCD"/>
</dbReference>
<dbReference type="PANTHER" id="PTHR30349:SF81">
    <property type="entry name" value="TYROSINE RECOMBINASE XERC"/>
    <property type="match status" value="1"/>
</dbReference>
<dbReference type="PROSITE" id="PS51898">
    <property type="entry name" value="TYR_RECOMBINASE"/>
    <property type="match status" value="1"/>
</dbReference>
<gene>
    <name evidence="11" type="primary">xerD</name>
    <name evidence="14" type="ORF">AEAE_0669</name>
</gene>
<comment type="similarity">
    <text evidence="2 11">Belongs to the 'phage' integrase family. XerD subfamily.</text>
</comment>
<keyword evidence="4 11" id="KW-0963">Cytoplasm</keyword>
<dbReference type="HAMAP" id="MF_01807">
    <property type="entry name" value="Recomb_XerD"/>
    <property type="match status" value="1"/>
</dbReference>
<comment type="caution">
    <text evidence="14">The sequence shown here is derived from an EMBL/GenBank/DDBJ whole genome shotgun (WGS) entry which is preliminary data.</text>
</comment>
<feature type="active site" evidence="11">
    <location>
        <position position="248"/>
    </location>
</feature>
<evidence type="ECO:0000256" key="8">
    <source>
        <dbReference type="ARBA" id="ARBA00023125"/>
    </source>
</evidence>
<feature type="active site" description="O-(3'-phospho-DNA)-tyrosine intermediate" evidence="11">
    <location>
        <position position="283"/>
    </location>
</feature>
<accession>A0A261FAK4</accession>
<dbReference type="Gene3D" id="1.10.443.10">
    <property type="entry name" value="Intergrase catalytic core"/>
    <property type="match status" value="1"/>
</dbReference>
<dbReference type="InterPro" id="IPR004107">
    <property type="entry name" value="Integrase_SAM-like_N"/>
</dbReference>
<feature type="active site" evidence="11">
    <location>
        <position position="173"/>
    </location>
</feature>
<feature type="active site" evidence="11">
    <location>
        <position position="149"/>
    </location>
</feature>
<reference evidence="14 15" key="1">
    <citation type="journal article" date="2017" name="BMC Genomics">
        <title>Comparative genomic and phylogenomic analyses of the Bifidobacteriaceae family.</title>
        <authorList>
            <person name="Lugli G.A."/>
            <person name="Milani C."/>
            <person name="Turroni F."/>
            <person name="Duranti S."/>
            <person name="Mancabelli L."/>
            <person name="Mangifesta M."/>
            <person name="Ferrario C."/>
            <person name="Modesto M."/>
            <person name="Mattarelli P."/>
            <person name="Jiri K."/>
            <person name="van Sinderen D."/>
            <person name="Ventura M."/>
        </authorList>
    </citation>
    <scope>NUCLEOTIDE SEQUENCE [LARGE SCALE GENOMIC DNA]</scope>
    <source>
        <strain evidence="14 15">LMG 21773</strain>
    </source>
</reference>
<dbReference type="NCBIfam" id="NF001399">
    <property type="entry name" value="PRK00283.1"/>
    <property type="match status" value="1"/>
</dbReference>
<dbReference type="InterPro" id="IPR044068">
    <property type="entry name" value="CB"/>
</dbReference>
<evidence type="ECO:0000259" key="12">
    <source>
        <dbReference type="PROSITE" id="PS51898"/>
    </source>
</evidence>
<keyword evidence="7 11" id="KW-0229">DNA integration</keyword>
<evidence type="ECO:0000256" key="6">
    <source>
        <dbReference type="ARBA" id="ARBA00022829"/>
    </source>
</evidence>
<evidence type="ECO:0000256" key="3">
    <source>
        <dbReference type="ARBA" id="ARBA00015810"/>
    </source>
</evidence>
<dbReference type="SUPFAM" id="SSF56349">
    <property type="entry name" value="DNA breaking-rejoining enzymes"/>
    <property type="match status" value="1"/>
</dbReference>
<proteinExistence type="inferred from homology"/>
<dbReference type="PANTHER" id="PTHR30349">
    <property type="entry name" value="PHAGE INTEGRASE-RELATED"/>
    <property type="match status" value="1"/>
</dbReference>
<evidence type="ECO:0000259" key="13">
    <source>
        <dbReference type="PROSITE" id="PS51900"/>
    </source>
</evidence>
<organism evidence="14 15">
    <name type="scientific">Aeriscardovia aeriphila</name>
    <dbReference type="NCBI Taxonomy" id="218139"/>
    <lineage>
        <taxon>Bacteria</taxon>
        <taxon>Bacillati</taxon>
        <taxon>Actinomycetota</taxon>
        <taxon>Actinomycetes</taxon>
        <taxon>Bifidobacteriales</taxon>
        <taxon>Bifidobacteriaceae</taxon>
        <taxon>Aeriscardovia</taxon>
    </lineage>
</organism>
<dbReference type="GO" id="GO:0003677">
    <property type="term" value="F:DNA binding"/>
    <property type="evidence" value="ECO:0007669"/>
    <property type="project" value="UniProtKB-UniRule"/>
</dbReference>
<dbReference type="InterPro" id="IPR013762">
    <property type="entry name" value="Integrase-like_cat_sf"/>
</dbReference>
<dbReference type="InterPro" id="IPR010998">
    <property type="entry name" value="Integrase_recombinase_N"/>
</dbReference>
<keyword evidence="5 11" id="KW-0132">Cell division</keyword>
<name>A0A261FAK4_9BIFI</name>
<evidence type="ECO:0000256" key="11">
    <source>
        <dbReference type="HAMAP-Rule" id="MF_01807"/>
    </source>
</evidence>
<feature type="active site" evidence="11">
    <location>
        <position position="251"/>
    </location>
</feature>
<feature type="active site" evidence="11">
    <location>
        <position position="274"/>
    </location>
</feature>
<comment type="subcellular location">
    <subcellularLocation>
        <location evidence="1 11">Cytoplasm</location>
    </subcellularLocation>
</comment>
<keyword evidence="9 11" id="KW-0233">DNA recombination</keyword>
<evidence type="ECO:0000313" key="15">
    <source>
        <dbReference type="Proteomes" id="UP000228976"/>
    </source>
</evidence>
<evidence type="ECO:0000256" key="4">
    <source>
        <dbReference type="ARBA" id="ARBA00022490"/>
    </source>
</evidence>
<dbReference type="InterPro" id="IPR011932">
    <property type="entry name" value="Recomb_XerD"/>
</dbReference>
<evidence type="ECO:0000256" key="2">
    <source>
        <dbReference type="ARBA" id="ARBA00010450"/>
    </source>
</evidence>
<dbReference type="GO" id="GO:0009037">
    <property type="term" value="F:tyrosine-based site-specific recombinase activity"/>
    <property type="evidence" value="ECO:0007669"/>
    <property type="project" value="UniProtKB-UniRule"/>
</dbReference>
<evidence type="ECO:0000256" key="1">
    <source>
        <dbReference type="ARBA" id="ARBA00004496"/>
    </source>
</evidence>
<protein>
    <recommendedName>
        <fullName evidence="3 11">Tyrosine recombinase XerD</fullName>
    </recommendedName>
</protein>
<dbReference type="InterPro" id="IPR002104">
    <property type="entry name" value="Integrase_catalytic"/>
</dbReference>
<dbReference type="HAMAP" id="MF_01808">
    <property type="entry name" value="Recomb_XerC_XerD"/>
    <property type="match status" value="1"/>
</dbReference>
<dbReference type="Gene3D" id="1.10.150.130">
    <property type="match status" value="1"/>
</dbReference>
<dbReference type="AlphaFoldDB" id="A0A261FAK4"/>
<comment type="function">
    <text evidence="11">Site-specific tyrosine recombinase, which acts by catalyzing the cutting and rejoining of the recombining DNA molecules. The XerC-XerD complex is essential to convert dimers of the bacterial chromosome into monomers to permit their segregation at cell division. It also contributes to the segregational stability of plasmids.</text>
</comment>
<dbReference type="PROSITE" id="PS51900">
    <property type="entry name" value="CB"/>
    <property type="match status" value="1"/>
</dbReference>
<feature type="domain" description="Tyr recombinase" evidence="12">
    <location>
        <begin position="106"/>
        <end position="296"/>
    </location>
</feature>
<sequence length="303" mass="33747">MQINEVINQFLVYIDAERGLSQATVNAYKTDCARYSSWLAGHAKTRMDDITTACIEDFLGSLVDLSASSRTRMLASIHGLHRFAFSQELVKTDVSAFVHPPRRPQPLPDILSVEEVQRLIEAASVGTGDDPVSLRDRALLEFLYATGARVSEACGLDLPNLDLDSQLVRLLGKGNKERIVPLGSYACEALQRYLNAGRPQLKWASSGKPELSAVFLNKRGKRLSRQSVWEVLQLCRDRAGIVKPVHPHTLRHCFATHLLEGGADVRTVQELLGHASVTTTQIYTHISQQRLRDTYQQAHPRAL</sequence>
<dbReference type="InterPro" id="IPR023009">
    <property type="entry name" value="Tyrosine_recombinase_XerC/XerD"/>
</dbReference>
<evidence type="ECO:0000256" key="10">
    <source>
        <dbReference type="ARBA" id="ARBA00023306"/>
    </source>
</evidence>
<keyword evidence="6 11" id="KW-0159">Chromosome partition</keyword>
<dbReference type="OrthoDB" id="9801717at2"/>
<evidence type="ECO:0000256" key="7">
    <source>
        <dbReference type="ARBA" id="ARBA00022908"/>
    </source>
</evidence>
<keyword evidence="10 11" id="KW-0131">Cell cycle</keyword>
<dbReference type="CDD" id="cd00798">
    <property type="entry name" value="INT_XerDC_C"/>
    <property type="match status" value="1"/>
</dbReference>
<dbReference type="SUPFAM" id="SSF47823">
    <property type="entry name" value="lambda integrase-like, N-terminal domain"/>
    <property type="match status" value="1"/>
</dbReference>
<evidence type="ECO:0000256" key="5">
    <source>
        <dbReference type="ARBA" id="ARBA00022618"/>
    </source>
</evidence>
<dbReference type="GO" id="GO:0051301">
    <property type="term" value="P:cell division"/>
    <property type="evidence" value="ECO:0007669"/>
    <property type="project" value="UniProtKB-KW"/>
</dbReference>
<feature type="domain" description="Core-binding (CB)" evidence="13">
    <location>
        <begin position="1"/>
        <end position="85"/>
    </location>
</feature>
<dbReference type="Pfam" id="PF02899">
    <property type="entry name" value="Phage_int_SAM_1"/>
    <property type="match status" value="1"/>
</dbReference>
<dbReference type="RefSeq" id="WP_094689737.1">
    <property type="nucleotide sequence ID" value="NZ_JACBYZ010000001.1"/>
</dbReference>
<dbReference type="GO" id="GO:0007059">
    <property type="term" value="P:chromosome segregation"/>
    <property type="evidence" value="ECO:0007669"/>
    <property type="project" value="UniProtKB-UniRule"/>
</dbReference>
<evidence type="ECO:0000313" key="14">
    <source>
        <dbReference type="EMBL" id="OZG56181.1"/>
    </source>
</evidence>
<dbReference type="Proteomes" id="UP000228976">
    <property type="component" value="Unassembled WGS sequence"/>
</dbReference>
<keyword evidence="8 11" id="KW-0238">DNA-binding</keyword>
<keyword evidence="15" id="KW-1185">Reference proteome</keyword>
<dbReference type="EMBL" id="MWWU01000002">
    <property type="protein sequence ID" value="OZG56181.1"/>
    <property type="molecule type" value="Genomic_DNA"/>
</dbReference>
<dbReference type="GO" id="GO:0006313">
    <property type="term" value="P:DNA transposition"/>
    <property type="evidence" value="ECO:0007669"/>
    <property type="project" value="UniProtKB-UniRule"/>
</dbReference>
<dbReference type="GO" id="GO:0005737">
    <property type="term" value="C:cytoplasm"/>
    <property type="evidence" value="ECO:0007669"/>
    <property type="project" value="UniProtKB-SubCell"/>
</dbReference>
<comment type="subunit">
    <text evidence="11">Forms a cyclic heterotetrameric complex composed of two molecules of XerC and two molecules of XerD.</text>
</comment>
<dbReference type="NCBIfam" id="TIGR02225">
    <property type="entry name" value="recomb_XerD"/>
    <property type="match status" value="1"/>
</dbReference>